<name>A0A1D7V3C8_9LEPT</name>
<sequence>MIGKILLWIVFFAFGILAFVTEQNHGTFVVNGFLEEGKYVVWFVFICFLLYTIYCSWRENIIHSIRKMLKLHWARQIGIDLYLGLAVSLFFIYLNEGSIWMVLFWLVPTILYANLAILFYLAIHYEMIVNRFLSSILN</sequence>
<feature type="transmembrane region" description="Helical" evidence="1">
    <location>
        <begin position="39"/>
        <end position="57"/>
    </location>
</feature>
<feature type="transmembrane region" description="Helical" evidence="1">
    <location>
        <begin position="77"/>
        <end position="94"/>
    </location>
</feature>
<dbReference type="OrthoDB" id="7061218at2"/>
<accession>A0A1D7V3C8</accession>
<dbReference type="AlphaFoldDB" id="A0A1D7V3C8"/>
<protein>
    <submittedName>
        <fullName evidence="2">Uncharacterized protein</fullName>
    </submittedName>
</protein>
<dbReference type="EMBL" id="CP015218">
    <property type="protein sequence ID" value="AOP36340.1"/>
    <property type="molecule type" value="Genomic_DNA"/>
</dbReference>
<dbReference type="RefSeq" id="WP_069609561.1">
    <property type="nucleotide sequence ID" value="NZ_CP015218.1"/>
</dbReference>
<proteinExistence type="predicted"/>
<organism evidence="2 3">
    <name type="scientific">Leptospira tipperaryensis</name>
    <dbReference type="NCBI Taxonomy" id="2564040"/>
    <lineage>
        <taxon>Bacteria</taxon>
        <taxon>Pseudomonadati</taxon>
        <taxon>Spirochaetota</taxon>
        <taxon>Spirochaetia</taxon>
        <taxon>Leptospirales</taxon>
        <taxon>Leptospiraceae</taxon>
        <taxon>Leptospira</taxon>
    </lineage>
</organism>
<evidence type="ECO:0000256" key="1">
    <source>
        <dbReference type="SAM" id="Phobius"/>
    </source>
</evidence>
<reference evidence="2 3" key="1">
    <citation type="submission" date="2016-04" db="EMBL/GenBank/DDBJ databases">
        <title>Complete genome seqeunce of Leptospira alstonii serovar Room22.</title>
        <authorList>
            <person name="Nally J.E."/>
            <person name="Bayles D.O."/>
            <person name="Hurley D."/>
            <person name="Fanning S."/>
            <person name="McMahon B.J."/>
            <person name="Arent Z."/>
        </authorList>
    </citation>
    <scope>NUCLEOTIDE SEQUENCE [LARGE SCALE GENOMIC DNA]</scope>
    <source>
        <strain evidence="2 3">GWTS #1</strain>
    </source>
</reference>
<evidence type="ECO:0000313" key="3">
    <source>
        <dbReference type="Proteomes" id="UP000094197"/>
    </source>
</evidence>
<dbReference type="Proteomes" id="UP000094197">
    <property type="component" value="Chromosome 2"/>
</dbReference>
<keyword evidence="1" id="KW-1133">Transmembrane helix</keyword>
<keyword evidence="1" id="KW-0812">Transmembrane</keyword>
<evidence type="ECO:0000313" key="2">
    <source>
        <dbReference type="EMBL" id="AOP36340.1"/>
    </source>
</evidence>
<feature type="transmembrane region" description="Helical" evidence="1">
    <location>
        <begin position="100"/>
        <end position="123"/>
    </location>
</feature>
<dbReference type="KEGG" id="laj:A0128_20185"/>
<keyword evidence="3" id="KW-1185">Reference proteome</keyword>
<gene>
    <name evidence="2" type="ORF">A0128_20185</name>
</gene>
<keyword evidence="1" id="KW-0472">Membrane</keyword>